<dbReference type="InterPro" id="IPR008894">
    <property type="entry name" value="QdtA_cupin_dom"/>
</dbReference>
<dbReference type="EMBL" id="BAAANH010000001">
    <property type="protein sequence ID" value="GAA1750346.1"/>
    <property type="molecule type" value="Genomic_DNA"/>
</dbReference>
<evidence type="ECO:0000313" key="3">
    <source>
        <dbReference type="Proteomes" id="UP001500506"/>
    </source>
</evidence>
<dbReference type="InterPro" id="IPR014710">
    <property type="entry name" value="RmlC-like_jellyroll"/>
</dbReference>
<evidence type="ECO:0000313" key="2">
    <source>
        <dbReference type="EMBL" id="GAA1750346.1"/>
    </source>
</evidence>
<gene>
    <name evidence="2" type="ORF">GCM10009747_04600</name>
</gene>
<organism evidence="2 3">
    <name type="scientific">Agromyces humatus</name>
    <dbReference type="NCBI Taxonomy" id="279573"/>
    <lineage>
        <taxon>Bacteria</taxon>
        <taxon>Bacillati</taxon>
        <taxon>Actinomycetota</taxon>
        <taxon>Actinomycetes</taxon>
        <taxon>Micrococcales</taxon>
        <taxon>Microbacteriaceae</taxon>
        <taxon>Agromyces</taxon>
    </lineage>
</organism>
<dbReference type="Pfam" id="PF05523">
    <property type="entry name" value="FdtA"/>
    <property type="match status" value="1"/>
</dbReference>
<reference evidence="2 3" key="1">
    <citation type="journal article" date="2019" name="Int. J. Syst. Evol. Microbiol.">
        <title>The Global Catalogue of Microorganisms (GCM) 10K type strain sequencing project: providing services to taxonomists for standard genome sequencing and annotation.</title>
        <authorList>
            <consortium name="The Broad Institute Genomics Platform"/>
            <consortium name="The Broad Institute Genome Sequencing Center for Infectious Disease"/>
            <person name="Wu L."/>
            <person name="Ma J."/>
        </authorList>
    </citation>
    <scope>NUCLEOTIDE SEQUENCE [LARGE SCALE GENOMIC DNA]</scope>
    <source>
        <strain evidence="2 3">JCM 14319</strain>
    </source>
</reference>
<accession>A0ABN2K8A5</accession>
<comment type="caution">
    <text evidence="2">The sequence shown here is derived from an EMBL/GenBank/DDBJ whole genome shotgun (WGS) entry which is preliminary data.</text>
</comment>
<proteinExistence type="predicted"/>
<feature type="domain" description="Sugar 3,4-ketoisomerase QdtA cupin" evidence="1">
    <location>
        <begin position="14"/>
        <end position="130"/>
    </location>
</feature>
<dbReference type="Proteomes" id="UP001500506">
    <property type="component" value="Unassembled WGS sequence"/>
</dbReference>
<keyword evidence="3" id="KW-1185">Reference proteome</keyword>
<dbReference type="InterPro" id="IPR011051">
    <property type="entry name" value="RmlC_Cupin_sf"/>
</dbReference>
<name>A0ABN2K8A5_9MICO</name>
<sequence>MSAYGKSVLLDGSVRVLELECFRDHRGSLTPLTLDDAGFSVARTFVVNAPRGAVRGGHAHRHVRQVLFRASGAIDVDFSHRGERARVTLDEDCPAVLIEPGVWAQQTYLDDRGTLIVFADGPYESTEYIRGDPDQSGATS</sequence>
<dbReference type="SUPFAM" id="SSF51182">
    <property type="entry name" value="RmlC-like cupins"/>
    <property type="match status" value="1"/>
</dbReference>
<protein>
    <submittedName>
        <fullName evidence="2">FdtA/QdtA family cupin domain-containing protein</fullName>
    </submittedName>
</protein>
<dbReference type="RefSeq" id="WP_232496896.1">
    <property type="nucleotide sequence ID" value="NZ_BAAANH010000001.1"/>
</dbReference>
<evidence type="ECO:0000259" key="1">
    <source>
        <dbReference type="Pfam" id="PF05523"/>
    </source>
</evidence>
<dbReference type="CDD" id="cd20292">
    <property type="entry name" value="cupin_QdtA-like"/>
    <property type="match status" value="1"/>
</dbReference>
<dbReference type="Gene3D" id="2.60.120.10">
    <property type="entry name" value="Jelly Rolls"/>
    <property type="match status" value="1"/>
</dbReference>